<protein>
    <submittedName>
        <fullName evidence="2">Uncharacterized protein</fullName>
    </submittedName>
</protein>
<evidence type="ECO:0000313" key="2">
    <source>
        <dbReference type="EMBL" id="ETW07644.1"/>
    </source>
</evidence>
<proteinExistence type="predicted"/>
<reference evidence="2" key="1">
    <citation type="submission" date="2013-12" db="EMBL/GenBank/DDBJ databases">
        <title>The Genome Sequence of Aphanomyces invadans NJM9701.</title>
        <authorList>
            <consortium name="The Broad Institute Genomics Platform"/>
            <person name="Russ C."/>
            <person name="Tyler B."/>
            <person name="van West P."/>
            <person name="Dieguez-Uribeondo J."/>
            <person name="Young S.K."/>
            <person name="Zeng Q."/>
            <person name="Gargeya S."/>
            <person name="Fitzgerald M."/>
            <person name="Abouelleil A."/>
            <person name="Alvarado L."/>
            <person name="Chapman S.B."/>
            <person name="Gainer-Dewar J."/>
            <person name="Goldberg J."/>
            <person name="Griggs A."/>
            <person name="Gujja S."/>
            <person name="Hansen M."/>
            <person name="Howarth C."/>
            <person name="Imamovic A."/>
            <person name="Ireland A."/>
            <person name="Larimer J."/>
            <person name="McCowan C."/>
            <person name="Murphy C."/>
            <person name="Pearson M."/>
            <person name="Poon T.W."/>
            <person name="Priest M."/>
            <person name="Roberts A."/>
            <person name="Saif S."/>
            <person name="Shea T."/>
            <person name="Sykes S."/>
            <person name="Wortman J."/>
            <person name="Nusbaum C."/>
            <person name="Birren B."/>
        </authorList>
    </citation>
    <scope>NUCLEOTIDE SEQUENCE [LARGE SCALE GENOMIC DNA]</scope>
    <source>
        <strain evidence="2">NJM9701</strain>
    </source>
</reference>
<dbReference type="EMBL" id="KI913954">
    <property type="protein sequence ID" value="ETW07644.1"/>
    <property type="molecule type" value="Genomic_DNA"/>
</dbReference>
<dbReference type="AlphaFoldDB" id="A0A024UMV5"/>
<sequence>MIEIVRVPSGSASSAAWKMAVLSTPAGTTAKMHVRSCTKCRWTNASTRLIMAPSSLSPTNRTSPGKSVKVRSGKSGPCNWISIRSSLIVCPSSTRCWVRCSMAAVTSSTAWIGVGGDDRRLEAQQTHSSRDRRGLCKNEPCRASCCEGARRRKRDPGQRRQHGRHATGRGVVHDSNLRQFNVLVQPHGPQPLDQVASFALGQLGNQHGGA</sequence>
<name>A0A024UMV5_9STRA</name>
<evidence type="ECO:0000256" key="1">
    <source>
        <dbReference type="SAM" id="MobiDB-lite"/>
    </source>
</evidence>
<dbReference type="RefSeq" id="XP_008863737.1">
    <property type="nucleotide sequence ID" value="XM_008865515.1"/>
</dbReference>
<feature type="compositionally biased region" description="Basic residues" evidence="1">
    <location>
        <begin position="151"/>
        <end position="167"/>
    </location>
</feature>
<organism evidence="2">
    <name type="scientific">Aphanomyces invadans</name>
    <dbReference type="NCBI Taxonomy" id="157072"/>
    <lineage>
        <taxon>Eukaryota</taxon>
        <taxon>Sar</taxon>
        <taxon>Stramenopiles</taxon>
        <taxon>Oomycota</taxon>
        <taxon>Saprolegniomycetes</taxon>
        <taxon>Saprolegniales</taxon>
        <taxon>Verrucalvaceae</taxon>
        <taxon>Aphanomyces</taxon>
    </lineage>
</organism>
<feature type="region of interest" description="Disordered" evidence="1">
    <location>
        <begin position="151"/>
        <end position="171"/>
    </location>
</feature>
<gene>
    <name evidence="2" type="ORF">H310_02111</name>
</gene>
<accession>A0A024UMV5</accession>
<dbReference type="GeneID" id="20079161"/>
<dbReference type="VEuPathDB" id="FungiDB:H310_02111"/>